<gene>
    <name evidence="1" type="ORF">GCM10010411_27570</name>
</gene>
<evidence type="ECO:0000313" key="1">
    <source>
        <dbReference type="EMBL" id="GAA2592954.1"/>
    </source>
</evidence>
<keyword evidence="2" id="KW-1185">Reference proteome</keyword>
<comment type="caution">
    <text evidence="1">The sequence shown here is derived from an EMBL/GenBank/DDBJ whole genome shotgun (WGS) entry which is preliminary data.</text>
</comment>
<dbReference type="RefSeq" id="WP_344540982.1">
    <property type="nucleotide sequence ID" value="NZ_BAAATD010000003.1"/>
</dbReference>
<dbReference type="Proteomes" id="UP001501509">
    <property type="component" value="Unassembled WGS sequence"/>
</dbReference>
<organism evidence="1 2">
    <name type="scientific">Actinomadura fulvescens</name>
    <dbReference type="NCBI Taxonomy" id="46160"/>
    <lineage>
        <taxon>Bacteria</taxon>
        <taxon>Bacillati</taxon>
        <taxon>Actinomycetota</taxon>
        <taxon>Actinomycetes</taxon>
        <taxon>Streptosporangiales</taxon>
        <taxon>Thermomonosporaceae</taxon>
        <taxon>Actinomadura</taxon>
    </lineage>
</organism>
<protein>
    <submittedName>
        <fullName evidence="1">Uncharacterized protein</fullName>
    </submittedName>
</protein>
<evidence type="ECO:0000313" key="2">
    <source>
        <dbReference type="Proteomes" id="UP001501509"/>
    </source>
</evidence>
<reference evidence="1 2" key="1">
    <citation type="journal article" date="2019" name="Int. J. Syst. Evol. Microbiol.">
        <title>The Global Catalogue of Microorganisms (GCM) 10K type strain sequencing project: providing services to taxonomists for standard genome sequencing and annotation.</title>
        <authorList>
            <consortium name="The Broad Institute Genomics Platform"/>
            <consortium name="The Broad Institute Genome Sequencing Center for Infectious Disease"/>
            <person name="Wu L."/>
            <person name="Ma J."/>
        </authorList>
    </citation>
    <scope>NUCLEOTIDE SEQUENCE [LARGE SCALE GENOMIC DNA]</scope>
    <source>
        <strain evidence="1 2">JCM 6833</strain>
    </source>
</reference>
<dbReference type="EMBL" id="BAAATD010000003">
    <property type="protein sequence ID" value="GAA2592954.1"/>
    <property type="molecule type" value="Genomic_DNA"/>
</dbReference>
<name>A0ABN3PLZ1_9ACTN</name>
<sequence length="97" mass="10528">MTTETTTDVQAARRAPAGDLAPIEDVLRNTETAVIDLVHGSVRITRTLLPDAVARPTETVERFFDVAERLLASSRRSALGLASFVESGFDGAERWAN</sequence>
<accession>A0ABN3PLZ1</accession>
<proteinExistence type="predicted"/>